<dbReference type="EMBL" id="BMDQ01000002">
    <property type="protein sequence ID" value="GGI57734.1"/>
    <property type="molecule type" value="Genomic_DNA"/>
</dbReference>
<comment type="similarity">
    <text evidence="2">Belongs to the GSP F family.</text>
</comment>
<evidence type="ECO:0000256" key="1">
    <source>
        <dbReference type="ARBA" id="ARBA00004651"/>
    </source>
</evidence>
<keyword evidence="6 7" id="KW-0472">Membrane</keyword>
<evidence type="ECO:0000256" key="2">
    <source>
        <dbReference type="ARBA" id="ARBA00005745"/>
    </source>
</evidence>
<feature type="transmembrane region" description="Helical" evidence="7">
    <location>
        <begin position="138"/>
        <end position="164"/>
    </location>
</feature>
<dbReference type="InterPro" id="IPR018076">
    <property type="entry name" value="T2SS_GspF_dom"/>
</dbReference>
<feature type="transmembrane region" description="Helical" evidence="7">
    <location>
        <begin position="195"/>
        <end position="213"/>
    </location>
</feature>
<dbReference type="PANTHER" id="PTHR30012:SF0">
    <property type="entry name" value="TYPE II SECRETION SYSTEM PROTEIN F-RELATED"/>
    <property type="match status" value="1"/>
</dbReference>
<evidence type="ECO:0000256" key="4">
    <source>
        <dbReference type="ARBA" id="ARBA00022692"/>
    </source>
</evidence>
<evidence type="ECO:0000256" key="5">
    <source>
        <dbReference type="ARBA" id="ARBA00022989"/>
    </source>
</evidence>
<sequence>MAFDLANIEQSKSKAISKETTSFLEKEIVLFRKGFSNKVKEDFYTEVSVLLNAGVNLKETLELLYNSQKNKHNKDMINTMLTDVISGKSLSESVKDLKSFSRYEYYSLKIGEETGRTPEITKQLGDFFSRKNEQRRHLINGLTYPAIIISTALLVVIFMLQFVVPIFQDIFKQQNAELPGITLFVMSLSQKTQEYGWFILLTIVGIIISIVLLKENPKYLKLKDALLRRIPFIGDFIKTVYLSQFTQAVALLTASKVPVVNSIKLVKQMIRYQPLTQALEAIELELLKGKSLSYSLSKHNIFDDKMIALVKVAEETNQTQYMFERLNQQYNTKVQQRSKMLSTVLEPTIILIVGVFVGFILVAMYLPMFELSNVMG</sequence>
<dbReference type="InterPro" id="IPR003004">
    <property type="entry name" value="GspF/PilC"/>
</dbReference>
<evidence type="ECO:0000256" key="7">
    <source>
        <dbReference type="SAM" id="Phobius"/>
    </source>
</evidence>
<keyword evidence="4 7" id="KW-0812">Transmembrane</keyword>
<comment type="subcellular location">
    <subcellularLocation>
        <location evidence="1">Cell membrane</location>
        <topology evidence="1">Multi-pass membrane protein</topology>
    </subcellularLocation>
</comment>
<gene>
    <name evidence="9" type="ORF">GCM10011444_20430</name>
</gene>
<dbReference type="InterPro" id="IPR042094">
    <property type="entry name" value="T2SS_GspF_sf"/>
</dbReference>
<evidence type="ECO:0000259" key="8">
    <source>
        <dbReference type="Pfam" id="PF00482"/>
    </source>
</evidence>
<feature type="transmembrane region" description="Helical" evidence="7">
    <location>
        <begin position="344"/>
        <end position="366"/>
    </location>
</feature>
<evidence type="ECO:0000256" key="6">
    <source>
        <dbReference type="ARBA" id="ARBA00023136"/>
    </source>
</evidence>
<dbReference type="Gene3D" id="1.20.81.30">
    <property type="entry name" value="Type II secretion system (T2SS), domain F"/>
    <property type="match status" value="2"/>
</dbReference>
<dbReference type="PRINTS" id="PR00812">
    <property type="entry name" value="BCTERIALGSPF"/>
</dbReference>
<organism evidence="9 10">
    <name type="scientific">Winogradskyella haliclonae</name>
    <dbReference type="NCBI Taxonomy" id="2048558"/>
    <lineage>
        <taxon>Bacteria</taxon>
        <taxon>Pseudomonadati</taxon>
        <taxon>Bacteroidota</taxon>
        <taxon>Flavobacteriia</taxon>
        <taxon>Flavobacteriales</taxon>
        <taxon>Flavobacteriaceae</taxon>
        <taxon>Winogradskyella</taxon>
    </lineage>
</organism>
<keyword evidence="5 7" id="KW-1133">Transmembrane helix</keyword>
<dbReference type="PANTHER" id="PTHR30012">
    <property type="entry name" value="GENERAL SECRETION PATHWAY PROTEIN"/>
    <property type="match status" value="1"/>
</dbReference>
<keyword evidence="3" id="KW-1003">Cell membrane</keyword>
<evidence type="ECO:0000313" key="10">
    <source>
        <dbReference type="Proteomes" id="UP000624701"/>
    </source>
</evidence>
<protein>
    <submittedName>
        <fullName evidence="9">General secretion pathway protein GspF</fullName>
    </submittedName>
</protein>
<evidence type="ECO:0000313" key="9">
    <source>
        <dbReference type="EMBL" id="GGI57734.1"/>
    </source>
</evidence>
<accession>A0ABQ2BZT2</accession>
<dbReference type="RefSeq" id="WP_188374644.1">
    <property type="nucleotide sequence ID" value="NZ_BMDQ01000002.1"/>
</dbReference>
<reference evidence="10" key="1">
    <citation type="journal article" date="2019" name="Int. J. Syst. Evol. Microbiol.">
        <title>The Global Catalogue of Microorganisms (GCM) 10K type strain sequencing project: providing services to taxonomists for standard genome sequencing and annotation.</title>
        <authorList>
            <consortium name="The Broad Institute Genomics Platform"/>
            <consortium name="The Broad Institute Genome Sequencing Center for Infectious Disease"/>
            <person name="Wu L."/>
            <person name="Ma J."/>
        </authorList>
    </citation>
    <scope>NUCLEOTIDE SEQUENCE [LARGE SCALE GENOMIC DNA]</scope>
    <source>
        <strain evidence="10">CCM 8681</strain>
    </source>
</reference>
<proteinExistence type="inferred from homology"/>
<feature type="domain" description="Type II secretion system protein GspF" evidence="8">
    <location>
        <begin position="245"/>
        <end position="367"/>
    </location>
</feature>
<keyword evidence="10" id="KW-1185">Reference proteome</keyword>
<evidence type="ECO:0000256" key="3">
    <source>
        <dbReference type="ARBA" id="ARBA00022475"/>
    </source>
</evidence>
<dbReference type="Proteomes" id="UP000624701">
    <property type="component" value="Unassembled WGS sequence"/>
</dbReference>
<comment type="caution">
    <text evidence="9">The sequence shown here is derived from an EMBL/GenBank/DDBJ whole genome shotgun (WGS) entry which is preliminary data.</text>
</comment>
<feature type="domain" description="Type II secretion system protein GspF" evidence="8">
    <location>
        <begin position="43"/>
        <end position="165"/>
    </location>
</feature>
<dbReference type="Pfam" id="PF00482">
    <property type="entry name" value="T2SSF"/>
    <property type="match status" value="2"/>
</dbReference>
<name>A0ABQ2BZT2_9FLAO</name>